<evidence type="ECO:0000313" key="1">
    <source>
        <dbReference type="EMBL" id="KIE63781.1"/>
    </source>
</evidence>
<reference evidence="1 2" key="1">
    <citation type="journal article" date="2014" name="G3 (Bethesda)">
        <title>Genome sequence of Candidatus Riesia pediculischaeffi, endosymbiont of chimpanzee lice, and genomic comparison of recently acquired endosymbionts from human and chimpanzee lice.</title>
        <authorList>
            <person name="Boyd B.M."/>
            <person name="Allen J.M."/>
            <person name="de Crecy-Lagard V."/>
            <person name="Reed D.L."/>
        </authorList>
    </citation>
    <scope>NUCLEOTIDE SEQUENCE [LARGE SCALE GENOMIC DNA]</scope>
    <source>
        <strain evidence="1 2">PTSU</strain>
    </source>
</reference>
<dbReference type="Proteomes" id="UP000054529">
    <property type="component" value="Unassembled WGS sequence"/>
</dbReference>
<dbReference type="HOGENOM" id="CLU_3341784_0_0_6"/>
<comment type="caution">
    <text evidence="1">The sequence shown here is derived from an EMBL/GenBank/DDBJ whole genome shotgun (WGS) entry which is preliminary data.</text>
</comment>
<dbReference type="EMBL" id="AWXV01000004">
    <property type="protein sequence ID" value="KIE63781.1"/>
    <property type="molecule type" value="Genomic_DNA"/>
</dbReference>
<protein>
    <submittedName>
        <fullName evidence="1">Uncharacterized protein</fullName>
    </submittedName>
</protein>
<evidence type="ECO:0000313" key="2">
    <source>
        <dbReference type="Proteomes" id="UP000054529"/>
    </source>
</evidence>
<name>A0A0C1S973_9ENTR</name>
<dbReference type="AlphaFoldDB" id="A0A0C1S973"/>
<gene>
    <name evidence="1" type="ORF">P689_122263</name>
</gene>
<organism evidence="1 2">
    <name type="scientific">Candidatus Riesia pediculischaeffi PTSU</name>
    <dbReference type="NCBI Taxonomy" id="1401651"/>
    <lineage>
        <taxon>Bacteria</taxon>
        <taxon>Pseudomonadati</taxon>
        <taxon>Pseudomonadota</taxon>
        <taxon>Gammaproteobacteria</taxon>
        <taxon>Enterobacterales</taxon>
        <taxon>Enterobacteriaceae</taxon>
        <taxon>Candidatus Riesia</taxon>
    </lineage>
</organism>
<sequence>MIFNIIARSSKKKSIATDVFLECNKVFIVGMSGIGRF</sequence>
<accession>A0A0C1S973</accession>
<proteinExistence type="predicted"/>